<protein>
    <submittedName>
        <fullName evidence="2">Uncharacterized protein</fullName>
    </submittedName>
</protein>
<dbReference type="KEGG" id="loi:92357501"/>
<dbReference type="RefSeq" id="XP_067059258.1">
    <property type="nucleotide sequence ID" value="XM_067203567.1"/>
</dbReference>
<dbReference type="AlphaFoldDB" id="A0A836GM51"/>
<reference evidence="3" key="1">
    <citation type="journal article" date="2021" name="Microbiol. Resour. Announc.">
        <title>LGAAP: Leishmaniinae Genome Assembly and Annotation Pipeline.</title>
        <authorList>
            <person name="Almutairi H."/>
            <person name="Urbaniak M.D."/>
            <person name="Bates M.D."/>
            <person name="Jariyapan N."/>
            <person name="Kwakye-Nuako G."/>
            <person name="Thomaz-Soccol V."/>
            <person name="Al-Salem W.S."/>
            <person name="Dillon R.J."/>
            <person name="Bates P.A."/>
            <person name="Gatherer D."/>
        </authorList>
    </citation>
    <scope>NUCLEOTIDE SEQUENCE [LARGE SCALE GENOMIC DNA]</scope>
</reference>
<feature type="region of interest" description="Disordered" evidence="1">
    <location>
        <begin position="82"/>
        <end position="177"/>
    </location>
</feature>
<keyword evidence="3" id="KW-1185">Reference proteome</keyword>
<feature type="region of interest" description="Disordered" evidence="1">
    <location>
        <begin position="29"/>
        <end position="66"/>
    </location>
</feature>
<gene>
    <name evidence="2" type="ORF">LSCM4_01518</name>
</gene>
<comment type="caution">
    <text evidence="2">The sequence shown here is derived from an EMBL/GenBank/DDBJ whole genome shotgun (WGS) entry which is preliminary data.</text>
</comment>
<proteinExistence type="predicted"/>
<sequence>MATEGEEEEWADGVDDFFAEFSLAALQDKSKRRKNAEVYQASVAQSKKKLERKEADRSESAEEARRRITAAVMSRATAKEIERAVQNAKKHQKTTQAKSSSSPRSVNLGLSFSLPEQPHGSPAPASSSPSLTGHDSTTHRFHAESSSYRFCKKRQRVDSKFARKAARKERAKEHRRK</sequence>
<feature type="compositionally biased region" description="Polar residues" evidence="1">
    <location>
        <begin position="94"/>
        <end position="110"/>
    </location>
</feature>
<evidence type="ECO:0000313" key="2">
    <source>
        <dbReference type="EMBL" id="KAG5466368.1"/>
    </source>
</evidence>
<accession>A0A836GM51</accession>
<dbReference type="SMR" id="A0A836GM51"/>
<dbReference type="EMBL" id="JAFHLR010000035">
    <property type="protein sequence ID" value="KAG5466368.1"/>
    <property type="molecule type" value="Genomic_DNA"/>
</dbReference>
<dbReference type="GeneID" id="92357501"/>
<feature type="compositionally biased region" description="Basic and acidic residues" evidence="1">
    <location>
        <begin position="51"/>
        <end position="66"/>
    </location>
</feature>
<reference evidence="3" key="2">
    <citation type="journal article" date="2021" name="Sci. Data">
        <title>Chromosome-scale genome sequencing, assembly and annotation of six genomes from subfamily Leishmaniinae.</title>
        <authorList>
            <person name="Almutairi H."/>
            <person name="Urbaniak M.D."/>
            <person name="Bates M.D."/>
            <person name="Jariyapan N."/>
            <person name="Kwakye-Nuako G."/>
            <person name="Thomaz Soccol V."/>
            <person name="Al-Salem W.S."/>
            <person name="Dillon R.J."/>
            <person name="Bates P.A."/>
            <person name="Gatherer D."/>
        </authorList>
    </citation>
    <scope>NUCLEOTIDE SEQUENCE [LARGE SCALE GENOMIC DNA]</scope>
</reference>
<name>A0A836GM51_9TRYP</name>
<organism evidence="2 3">
    <name type="scientific">Leishmania orientalis</name>
    <dbReference type="NCBI Taxonomy" id="2249476"/>
    <lineage>
        <taxon>Eukaryota</taxon>
        <taxon>Discoba</taxon>
        <taxon>Euglenozoa</taxon>
        <taxon>Kinetoplastea</taxon>
        <taxon>Metakinetoplastina</taxon>
        <taxon>Trypanosomatida</taxon>
        <taxon>Trypanosomatidae</taxon>
        <taxon>Leishmaniinae</taxon>
        <taxon>Leishmania</taxon>
    </lineage>
</organism>
<evidence type="ECO:0000256" key="1">
    <source>
        <dbReference type="SAM" id="MobiDB-lite"/>
    </source>
</evidence>
<evidence type="ECO:0000313" key="3">
    <source>
        <dbReference type="Proteomes" id="UP000674143"/>
    </source>
</evidence>
<feature type="compositionally biased region" description="Basic and acidic residues" evidence="1">
    <location>
        <begin position="168"/>
        <end position="177"/>
    </location>
</feature>
<dbReference type="Proteomes" id="UP000674143">
    <property type="component" value="Unassembled WGS sequence"/>
</dbReference>